<name>A0A928VR20_9CYAN</name>
<feature type="region of interest" description="Disordered" evidence="1">
    <location>
        <begin position="156"/>
        <end position="205"/>
    </location>
</feature>
<dbReference type="Pfam" id="PF00395">
    <property type="entry name" value="SLH"/>
    <property type="match status" value="3"/>
</dbReference>
<keyword evidence="5" id="KW-1185">Reference proteome</keyword>
<protein>
    <submittedName>
        <fullName evidence="4">S-layer homology domain-containing protein</fullName>
    </submittedName>
</protein>
<evidence type="ECO:0000313" key="4">
    <source>
        <dbReference type="EMBL" id="MBE9033178.1"/>
    </source>
</evidence>
<feature type="compositionally biased region" description="Low complexity" evidence="1">
    <location>
        <begin position="156"/>
        <end position="199"/>
    </location>
</feature>
<dbReference type="EMBL" id="JADEXQ010000160">
    <property type="protein sequence ID" value="MBE9033178.1"/>
    <property type="molecule type" value="Genomic_DNA"/>
</dbReference>
<keyword evidence="2" id="KW-0812">Transmembrane</keyword>
<evidence type="ECO:0000256" key="2">
    <source>
        <dbReference type="SAM" id="Phobius"/>
    </source>
</evidence>
<organism evidence="4 5">
    <name type="scientific">Romeriopsis navalis LEGE 11480</name>
    <dbReference type="NCBI Taxonomy" id="2777977"/>
    <lineage>
        <taxon>Bacteria</taxon>
        <taxon>Bacillati</taxon>
        <taxon>Cyanobacteriota</taxon>
        <taxon>Cyanophyceae</taxon>
        <taxon>Leptolyngbyales</taxon>
        <taxon>Leptolyngbyaceae</taxon>
        <taxon>Romeriopsis</taxon>
        <taxon>Romeriopsis navalis</taxon>
    </lineage>
</organism>
<dbReference type="AlphaFoldDB" id="A0A928VR20"/>
<feature type="domain" description="SLH" evidence="3">
    <location>
        <begin position="212"/>
        <end position="275"/>
    </location>
</feature>
<reference evidence="4" key="1">
    <citation type="submission" date="2020-10" db="EMBL/GenBank/DDBJ databases">
        <authorList>
            <person name="Castelo-Branco R."/>
            <person name="Eusebio N."/>
            <person name="Adriana R."/>
            <person name="Vieira A."/>
            <person name="Brugerolle De Fraissinette N."/>
            <person name="Rezende De Castro R."/>
            <person name="Schneider M.P."/>
            <person name="Vasconcelos V."/>
            <person name="Leao P.N."/>
        </authorList>
    </citation>
    <scope>NUCLEOTIDE SEQUENCE</scope>
    <source>
        <strain evidence="4">LEGE 11480</strain>
    </source>
</reference>
<dbReference type="PANTHER" id="PTHR43308">
    <property type="entry name" value="OUTER MEMBRANE PROTEIN ALPHA-RELATED"/>
    <property type="match status" value="1"/>
</dbReference>
<keyword evidence="2" id="KW-1133">Transmembrane helix</keyword>
<feature type="domain" description="SLH" evidence="3">
    <location>
        <begin position="276"/>
        <end position="335"/>
    </location>
</feature>
<feature type="transmembrane region" description="Helical" evidence="2">
    <location>
        <begin position="45"/>
        <end position="63"/>
    </location>
</feature>
<feature type="domain" description="SLH" evidence="3">
    <location>
        <begin position="337"/>
        <end position="400"/>
    </location>
</feature>
<proteinExistence type="predicted"/>
<gene>
    <name evidence="4" type="ORF">IQ266_25910</name>
</gene>
<feature type="compositionally biased region" description="Low complexity" evidence="1">
    <location>
        <begin position="11"/>
        <end position="22"/>
    </location>
</feature>
<keyword evidence="2" id="KW-0472">Membrane</keyword>
<evidence type="ECO:0000313" key="5">
    <source>
        <dbReference type="Proteomes" id="UP000625316"/>
    </source>
</evidence>
<dbReference type="RefSeq" id="WP_264327987.1">
    <property type="nucleotide sequence ID" value="NZ_JADEXQ010000160.1"/>
</dbReference>
<dbReference type="InterPro" id="IPR051465">
    <property type="entry name" value="Cell_Envelope_Struct_Comp"/>
</dbReference>
<feature type="compositionally biased region" description="Pro residues" evidence="1">
    <location>
        <begin position="1"/>
        <end position="10"/>
    </location>
</feature>
<dbReference type="InterPro" id="IPR001119">
    <property type="entry name" value="SLH_dom"/>
</dbReference>
<evidence type="ECO:0000259" key="3">
    <source>
        <dbReference type="PROSITE" id="PS51272"/>
    </source>
</evidence>
<sequence length="400" mass="40551">MNDPMPPESLPPESSSFTSSIPPVVPVDENDTATTPPDRRKYDELIAVVIALLGMGSILFWVLGKNNPIAGKLPFGGAIAGDVSGGNSGAKLPDFTKSTAAADGASDQFSAGVSGDKPGLDLGLSTKSQGANNNRNRTAGLLAGGAAAGIAVGAGTADAQPQGDAPAPPTDAATTAPSPSTAAVTTPSVTPSTPASPTPEVVEPDVLPSATAPRKFSDVPATSPIAPYVDALSSRGVLDQFDDGTLNPDEPISRAEFAKLVSKAFGKPRIKPEIAFSDVPADYSGKAAVVEATRTGFMTGFPDGSFKPDLDIPRYQMQVAIVTGTQLQPGGDPVQALSKFADGSAVPKWALPKVATAAGAGILPAKELTNLLPQQAATRGEAVLMLHGALVKEGKLEAVK</sequence>
<dbReference type="PROSITE" id="PS51272">
    <property type="entry name" value="SLH"/>
    <property type="match status" value="3"/>
</dbReference>
<evidence type="ECO:0000256" key="1">
    <source>
        <dbReference type="SAM" id="MobiDB-lite"/>
    </source>
</evidence>
<accession>A0A928VR20</accession>
<feature type="region of interest" description="Disordered" evidence="1">
    <location>
        <begin position="1"/>
        <end position="38"/>
    </location>
</feature>
<dbReference type="Proteomes" id="UP000625316">
    <property type="component" value="Unassembled WGS sequence"/>
</dbReference>
<comment type="caution">
    <text evidence="4">The sequence shown here is derived from an EMBL/GenBank/DDBJ whole genome shotgun (WGS) entry which is preliminary data.</text>
</comment>
<dbReference type="PANTHER" id="PTHR43308:SF5">
    <property type="entry name" value="S-LAYER PROTEIN _ PEPTIDOGLYCAN ENDO-BETA-N-ACETYLGLUCOSAMINIDASE"/>
    <property type="match status" value="1"/>
</dbReference>